<protein>
    <submittedName>
        <fullName evidence="2">Type II toxin-antitoxin system RelE/ParE family toxin</fullName>
    </submittedName>
</protein>
<evidence type="ECO:0000313" key="2">
    <source>
        <dbReference type="EMBL" id="MBK9983510.1"/>
    </source>
</evidence>
<evidence type="ECO:0000313" key="3">
    <source>
        <dbReference type="Proteomes" id="UP000808337"/>
    </source>
</evidence>
<dbReference type="Gene3D" id="3.30.2310.20">
    <property type="entry name" value="RelE-like"/>
    <property type="match status" value="1"/>
</dbReference>
<name>A0A9D7SXJ8_9BACT</name>
<feature type="region of interest" description="Disordered" evidence="1">
    <location>
        <begin position="116"/>
        <end position="145"/>
    </location>
</feature>
<dbReference type="Proteomes" id="UP000808337">
    <property type="component" value="Unassembled WGS sequence"/>
</dbReference>
<evidence type="ECO:0000256" key="1">
    <source>
        <dbReference type="SAM" id="MobiDB-lite"/>
    </source>
</evidence>
<proteinExistence type="predicted"/>
<dbReference type="AlphaFoldDB" id="A0A9D7SXJ8"/>
<feature type="compositionally biased region" description="Polar residues" evidence="1">
    <location>
        <begin position="122"/>
        <end position="131"/>
    </location>
</feature>
<dbReference type="InterPro" id="IPR009241">
    <property type="entry name" value="HigB-like"/>
</dbReference>
<organism evidence="2 3">
    <name type="scientific">Candidatus Opimibacter skivensis</name>
    <dbReference type="NCBI Taxonomy" id="2982028"/>
    <lineage>
        <taxon>Bacteria</taxon>
        <taxon>Pseudomonadati</taxon>
        <taxon>Bacteroidota</taxon>
        <taxon>Saprospiria</taxon>
        <taxon>Saprospirales</taxon>
        <taxon>Saprospiraceae</taxon>
        <taxon>Candidatus Opimibacter</taxon>
    </lineage>
</organism>
<comment type="caution">
    <text evidence="2">The sequence shown here is derived from an EMBL/GenBank/DDBJ whole genome shotgun (WGS) entry which is preliminary data.</text>
</comment>
<reference evidence="2 3" key="1">
    <citation type="submission" date="2020-10" db="EMBL/GenBank/DDBJ databases">
        <title>Connecting structure to function with the recovery of over 1000 high-quality activated sludge metagenome-assembled genomes encoding full-length rRNA genes using long-read sequencing.</title>
        <authorList>
            <person name="Singleton C.M."/>
            <person name="Petriglieri F."/>
            <person name="Kristensen J.M."/>
            <person name="Kirkegaard R.H."/>
            <person name="Michaelsen T.Y."/>
            <person name="Andersen M.H."/>
            <person name="Karst S.M."/>
            <person name="Dueholm M.S."/>
            <person name="Nielsen P.H."/>
            <person name="Albertsen M."/>
        </authorList>
    </citation>
    <scope>NUCLEOTIDE SEQUENCE [LARGE SCALE GENOMIC DNA]</scope>
    <source>
        <strain evidence="2">Ribe_18-Q3-R11-54_MAXAC.273</strain>
    </source>
</reference>
<sequence>MAWQVEFDDEFKKEYDQFNAVVKEELVARALTLSEVGPQLGRPYVDTLKGSKHANMKELRFDVENEVWRVAFAFDTERKAILLAGADKKGQNQKQFYNKLISIADKRYSNHLEKLKNKYYHGNSNSKSASRVSKRQAGKNKGESK</sequence>
<dbReference type="EMBL" id="JADKGY010000020">
    <property type="protein sequence ID" value="MBK9983510.1"/>
    <property type="molecule type" value="Genomic_DNA"/>
</dbReference>
<accession>A0A9D7SXJ8</accession>
<gene>
    <name evidence="2" type="ORF">IPP15_14175</name>
</gene>
<dbReference type="InterPro" id="IPR035093">
    <property type="entry name" value="RelE/ParE_toxin_dom_sf"/>
</dbReference>
<dbReference type="Pfam" id="PF05973">
    <property type="entry name" value="Gp49"/>
    <property type="match status" value="1"/>
</dbReference>